<feature type="domain" description="Bacterial Ig" evidence="2">
    <location>
        <begin position="62"/>
        <end position="128"/>
    </location>
</feature>
<dbReference type="InterPro" id="IPR041498">
    <property type="entry name" value="Big_6"/>
</dbReference>
<evidence type="ECO:0000313" key="3">
    <source>
        <dbReference type="EMBL" id="RKR75738.1"/>
    </source>
</evidence>
<feature type="signal peptide" evidence="1">
    <location>
        <begin position="1"/>
        <end position="29"/>
    </location>
</feature>
<dbReference type="InterPro" id="IPR013783">
    <property type="entry name" value="Ig-like_fold"/>
</dbReference>
<evidence type="ECO:0000313" key="4">
    <source>
        <dbReference type="Proteomes" id="UP000280008"/>
    </source>
</evidence>
<accession>A0A495IJZ4</accession>
<protein>
    <recommendedName>
        <fullName evidence="2">Bacterial Ig domain-containing protein</fullName>
    </recommendedName>
</protein>
<sequence>MKFGIPLRILSTATVVAGLVVVGSCAAEAAPAPQVSTVSSPASISALAVTTPAAVPDGVLLSITGTGQPGATVTARLLGYSATGSATVAADGTWEIPLGLVLSGGTYLSVNQNTAPGTPGNVSSSVSTYVYAS</sequence>
<dbReference type="EMBL" id="RBKS01000001">
    <property type="protein sequence ID" value="RKR75738.1"/>
    <property type="molecule type" value="Genomic_DNA"/>
</dbReference>
<dbReference type="AlphaFoldDB" id="A0A495IJZ4"/>
<dbReference type="Proteomes" id="UP000280008">
    <property type="component" value="Unassembled WGS sequence"/>
</dbReference>
<organism evidence="3 4">
    <name type="scientific">Frondihabitans australicus</name>
    <dbReference type="NCBI Taxonomy" id="386892"/>
    <lineage>
        <taxon>Bacteria</taxon>
        <taxon>Bacillati</taxon>
        <taxon>Actinomycetota</taxon>
        <taxon>Actinomycetes</taxon>
        <taxon>Micrococcales</taxon>
        <taxon>Microbacteriaceae</taxon>
        <taxon>Frondihabitans</taxon>
    </lineage>
</organism>
<comment type="caution">
    <text evidence="3">The sequence shown here is derived from an EMBL/GenBank/DDBJ whole genome shotgun (WGS) entry which is preliminary data.</text>
</comment>
<dbReference type="RefSeq" id="WP_121370500.1">
    <property type="nucleotide sequence ID" value="NZ_RBKS01000001.1"/>
</dbReference>
<keyword evidence="1" id="KW-0732">Signal</keyword>
<dbReference type="PROSITE" id="PS51257">
    <property type="entry name" value="PROKAR_LIPOPROTEIN"/>
    <property type="match status" value="1"/>
</dbReference>
<dbReference type="GO" id="GO:0005975">
    <property type="term" value="P:carbohydrate metabolic process"/>
    <property type="evidence" value="ECO:0007669"/>
    <property type="project" value="UniProtKB-ARBA"/>
</dbReference>
<feature type="chain" id="PRO_5019792521" description="Bacterial Ig domain-containing protein" evidence="1">
    <location>
        <begin position="30"/>
        <end position="133"/>
    </location>
</feature>
<dbReference type="Pfam" id="PF17936">
    <property type="entry name" value="Big_6"/>
    <property type="match status" value="1"/>
</dbReference>
<proteinExistence type="predicted"/>
<evidence type="ECO:0000256" key="1">
    <source>
        <dbReference type="SAM" id="SignalP"/>
    </source>
</evidence>
<keyword evidence="4" id="KW-1185">Reference proteome</keyword>
<evidence type="ECO:0000259" key="2">
    <source>
        <dbReference type="Pfam" id="PF17936"/>
    </source>
</evidence>
<gene>
    <name evidence="3" type="ORF">C8E83_2892</name>
</gene>
<reference evidence="3 4" key="1">
    <citation type="submission" date="2018-10" db="EMBL/GenBank/DDBJ databases">
        <title>Sequencing the genomes of 1000 actinobacteria strains.</title>
        <authorList>
            <person name="Klenk H.-P."/>
        </authorList>
    </citation>
    <scope>NUCLEOTIDE SEQUENCE [LARGE SCALE GENOMIC DNA]</scope>
    <source>
        <strain evidence="3 4">DSM 17894</strain>
    </source>
</reference>
<dbReference type="OrthoDB" id="8781117at2"/>
<dbReference type="Gene3D" id="2.60.40.10">
    <property type="entry name" value="Immunoglobulins"/>
    <property type="match status" value="1"/>
</dbReference>
<name>A0A495IJZ4_9MICO</name>